<sequence length="105" mass="11877">MVSVSEVYKVWQEGFANKDSSKIGEFFTDDFRFVSNIRDIGKQETLDWTSSGEMAIDNLEVIYENDEVAVIHHDANRGDNNGVAMVVYLKRGDKISACRVIRTAI</sequence>
<accession>A0A381WEC4</accession>
<name>A0A381WEC4_9ZZZZ</name>
<reference evidence="1" key="1">
    <citation type="submission" date="2018-05" db="EMBL/GenBank/DDBJ databases">
        <authorList>
            <person name="Lanie J.A."/>
            <person name="Ng W.-L."/>
            <person name="Kazmierczak K.M."/>
            <person name="Andrzejewski T.M."/>
            <person name="Davidsen T.M."/>
            <person name="Wayne K.J."/>
            <person name="Tettelin H."/>
            <person name="Glass J.I."/>
            <person name="Rusch D."/>
            <person name="Podicherti R."/>
            <person name="Tsui H.-C.T."/>
            <person name="Winkler M.E."/>
        </authorList>
    </citation>
    <scope>NUCLEOTIDE SEQUENCE</scope>
</reference>
<evidence type="ECO:0008006" key="2">
    <source>
        <dbReference type="Google" id="ProtNLM"/>
    </source>
</evidence>
<evidence type="ECO:0000313" key="1">
    <source>
        <dbReference type="EMBL" id="SVA50814.1"/>
    </source>
</evidence>
<protein>
    <recommendedName>
        <fullName evidence="2">SnoaL-like domain-containing protein</fullName>
    </recommendedName>
</protein>
<dbReference type="AlphaFoldDB" id="A0A381WEC4"/>
<dbReference type="SUPFAM" id="SSF54427">
    <property type="entry name" value="NTF2-like"/>
    <property type="match status" value="1"/>
</dbReference>
<proteinExistence type="predicted"/>
<dbReference type="InterPro" id="IPR032710">
    <property type="entry name" value="NTF2-like_dom_sf"/>
</dbReference>
<dbReference type="EMBL" id="UINC01011523">
    <property type="protein sequence ID" value="SVA50814.1"/>
    <property type="molecule type" value="Genomic_DNA"/>
</dbReference>
<organism evidence="1">
    <name type="scientific">marine metagenome</name>
    <dbReference type="NCBI Taxonomy" id="408172"/>
    <lineage>
        <taxon>unclassified sequences</taxon>
        <taxon>metagenomes</taxon>
        <taxon>ecological metagenomes</taxon>
    </lineage>
</organism>
<gene>
    <name evidence="1" type="ORF">METZ01_LOCUS103668</name>
</gene>